<accession>A0AAV8W1Z4</accession>
<comment type="subcellular location">
    <subcellularLocation>
        <location evidence="1">Endoplasmic reticulum membrane</location>
        <topology evidence="1">Multi-pass membrane protein</topology>
    </subcellularLocation>
</comment>
<feature type="transmembrane region" description="Helical" evidence="18">
    <location>
        <begin position="73"/>
        <end position="91"/>
    </location>
</feature>
<evidence type="ECO:0000256" key="7">
    <source>
        <dbReference type="ARBA" id="ARBA00022692"/>
    </source>
</evidence>
<dbReference type="InterPro" id="IPR016093">
    <property type="entry name" value="MIR_motif"/>
</dbReference>
<dbReference type="Proteomes" id="UP001159042">
    <property type="component" value="Unassembled WGS sequence"/>
</dbReference>
<evidence type="ECO:0000256" key="6">
    <source>
        <dbReference type="ARBA" id="ARBA00022679"/>
    </source>
</evidence>
<dbReference type="InterPro" id="IPR036300">
    <property type="entry name" value="MIR_dom_sf"/>
</dbReference>
<evidence type="ECO:0000256" key="15">
    <source>
        <dbReference type="ARBA" id="ARBA00061810"/>
    </source>
</evidence>
<dbReference type="Gene3D" id="2.80.10.50">
    <property type="match status" value="1"/>
</dbReference>
<evidence type="ECO:0000256" key="8">
    <source>
        <dbReference type="ARBA" id="ARBA00022737"/>
    </source>
</evidence>
<comment type="function">
    <text evidence="14">Rt/POMT1 and tw/POMT2 function as a protein O-mannosyltransferase in association with each other to generate and maintain normal muscle development.</text>
</comment>
<evidence type="ECO:0000256" key="17">
    <source>
        <dbReference type="ARBA" id="ARBA00079036"/>
    </source>
</evidence>
<reference evidence="20 21" key="1">
    <citation type="journal article" date="2023" name="Insect Mol. Biol.">
        <title>Genome sequencing provides insights into the evolution of gene families encoding plant cell wall-degrading enzymes in longhorned beetles.</title>
        <authorList>
            <person name="Shin N.R."/>
            <person name="Okamura Y."/>
            <person name="Kirsch R."/>
            <person name="Pauchet Y."/>
        </authorList>
    </citation>
    <scope>NUCLEOTIDE SEQUENCE [LARGE SCALE GENOMIC DNA]</scope>
    <source>
        <strain evidence="20">EAD_L_NR</strain>
    </source>
</reference>
<dbReference type="Pfam" id="PF02366">
    <property type="entry name" value="PMT"/>
    <property type="match status" value="1"/>
</dbReference>
<feature type="transmembrane region" description="Helical" evidence="18">
    <location>
        <begin position="137"/>
        <end position="158"/>
    </location>
</feature>
<evidence type="ECO:0000256" key="9">
    <source>
        <dbReference type="ARBA" id="ARBA00022824"/>
    </source>
</evidence>
<evidence type="ECO:0000256" key="14">
    <source>
        <dbReference type="ARBA" id="ARBA00059310"/>
    </source>
</evidence>
<dbReference type="PANTHER" id="PTHR10050">
    <property type="entry name" value="DOLICHYL-PHOSPHATE-MANNOSE--PROTEIN MANNOSYLTRANSFERASE"/>
    <property type="match status" value="1"/>
</dbReference>
<keyword evidence="5" id="KW-0328">Glycosyltransferase</keyword>
<comment type="similarity">
    <text evidence="3">Belongs to the glycosyltransferase 39 family.</text>
</comment>
<name>A0AAV8W1Z4_9CUCU</name>
<keyword evidence="8" id="KW-0677">Repeat</keyword>
<evidence type="ECO:0000256" key="5">
    <source>
        <dbReference type="ARBA" id="ARBA00022676"/>
    </source>
</evidence>
<evidence type="ECO:0000256" key="4">
    <source>
        <dbReference type="ARBA" id="ARBA00012839"/>
    </source>
</evidence>
<comment type="catalytic activity">
    <reaction evidence="12">
        <text>a di-trans,poly-cis-dolichyl beta-D-mannosyl phosphate + L-threonyl-[protein] = 3-O-(alpha-D-mannosyl)-L-threonyl-[protein] + a di-trans,poly-cis-dolichyl phosphate + H(+)</text>
        <dbReference type="Rhea" id="RHEA:53396"/>
        <dbReference type="Rhea" id="RHEA-COMP:11060"/>
        <dbReference type="Rhea" id="RHEA-COMP:13547"/>
        <dbReference type="Rhea" id="RHEA-COMP:19498"/>
        <dbReference type="Rhea" id="RHEA-COMP:19501"/>
        <dbReference type="ChEBI" id="CHEBI:15378"/>
        <dbReference type="ChEBI" id="CHEBI:30013"/>
        <dbReference type="ChEBI" id="CHEBI:57683"/>
        <dbReference type="ChEBI" id="CHEBI:58211"/>
        <dbReference type="ChEBI" id="CHEBI:137323"/>
        <dbReference type="EC" id="2.4.1.109"/>
    </reaction>
</comment>
<evidence type="ECO:0000313" key="20">
    <source>
        <dbReference type="EMBL" id="KAJ8920575.1"/>
    </source>
</evidence>
<evidence type="ECO:0000256" key="11">
    <source>
        <dbReference type="ARBA" id="ARBA00023136"/>
    </source>
</evidence>
<evidence type="ECO:0000256" key="12">
    <source>
        <dbReference type="ARBA" id="ARBA00045085"/>
    </source>
</evidence>
<evidence type="ECO:0000256" key="10">
    <source>
        <dbReference type="ARBA" id="ARBA00022989"/>
    </source>
</evidence>
<dbReference type="InterPro" id="IPR003342">
    <property type="entry name" value="ArnT-like_N"/>
</dbReference>
<dbReference type="PROSITE" id="PS50919">
    <property type="entry name" value="MIR"/>
    <property type="match status" value="1"/>
</dbReference>
<dbReference type="EMBL" id="JANEYG010000013">
    <property type="protein sequence ID" value="KAJ8920575.1"/>
    <property type="molecule type" value="Genomic_DNA"/>
</dbReference>
<protein>
    <recommendedName>
        <fullName evidence="16">Protein O-mannosyltransferase 1</fullName>
        <ecNumber evidence="4">2.4.1.109</ecNumber>
    </recommendedName>
    <alternativeName>
        <fullName evidence="17">Protein rotated abdomen</fullName>
    </alternativeName>
</protein>
<keyword evidence="9" id="KW-0256">Endoplasmic reticulum</keyword>
<dbReference type="CDD" id="cd23281">
    <property type="entry name" value="beta-trefoil_MIR_POMT1"/>
    <property type="match status" value="1"/>
</dbReference>
<gene>
    <name evidence="20" type="ORF">NQ315_004714</name>
</gene>
<dbReference type="SMART" id="SM00472">
    <property type="entry name" value="MIR"/>
    <property type="match status" value="2"/>
</dbReference>
<dbReference type="GO" id="GO:0004169">
    <property type="term" value="F:dolichyl-phosphate-mannose-protein mannosyltransferase activity"/>
    <property type="evidence" value="ECO:0007669"/>
    <property type="project" value="UniProtKB-EC"/>
</dbReference>
<evidence type="ECO:0000256" key="13">
    <source>
        <dbReference type="ARBA" id="ARBA00045102"/>
    </source>
</evidence>
<evidence type="ECO:0000256" key="3">
    <source>
        <dbReference type="ARBA" id="ARBA00007222"/>
    </source>
</evidence>
<evidence type="ECO:0000256" key="1">
    <source>
        <dbReference type="ARBA" id="ARBA00004477"/>
    </source>
</evidence>
<dbReference type="SUPFAM" id="SSF82109">
    <property type="entry name" value="MIR domain"/>
    <property type="match status" value="1"/>
</dbReference>
<organism evidence="20 21">
    <name type="scientific">Exocentrus adspersus</name>
    <dbReference type="NCBI Taxonomy" id="1586481"/>
    <lineage>
        <taxon>Eukaryota</taxon>
        <taxon>Metazoa</taxon>
        <taxon>Ecdysozoa</taxon>
        <taxon>Arthropoda</taxon>
        <taxon>Hexapoda</taxon>
        <taxon>Insecta</taxon>
        <taxon>Pterygota</taxon>
        <taxon>Neoptera</taxon>
        <taxon>Endopterygota</taxon>
        <taxon>Coleoptera</taxon>
        <taxon>Polyphaga</taxon>
        <taxon>Cucujiformia</taxon>
        <taxon>Chrysomeloidea</taxon>
        <taxon>Cerambycidae</taxon>
        <taxon>Lamiinae</taxon>
        <taxon>Acanthocinini</taxon>
        <taxon>Exocentrus</taxon>
    </lineage>
</organism>
<feature type="transmembrane region" description="Helical" evidence="18">
    <location>
        <begin position="98"/>
        <end position="117"/>
    </location>
</feature>
<keyword evidence="10 18" id="KW-1133">Transmembrane helix</keyword>
<evidence type="ECO:0000256" key="18">
    <source>
        <dbReference type="SAM" id="Phobius"/>
    </source>
</evidence>
<dbReference type="InterPro" id="IPR027005">
    <property type="entry name" value="PMT-like"/>
</dbReference>
<dbReference type="PANTHER" id="PTHR10050:SF51">
    <property type="entry name" value="PROTEIN O-MANNOSYL-TRANSFERASE 1"/>
    <property type="match status" value="1"/>
</dbReference>
<dbReference type="EC" id="2.4.1.109" evidence="4"/>
<evidence type="ECO:0000313" key="21">
    <source>
        <dbReference type="Proteomes" id="UP001159042"/>
    </source>
</evidence>
<dbReference type="AlphaFoldDB" id="A0AAV8W1Z4"/>
<feature type="domain" description="MIR" evidence="19">
    <location>
        <begin position="193"/>
        <end position="254"/>
    </location>
</feature>
<evidence type="ECO:0000259" key="19">
    <source>
        <dbReference type="PROSITE" id="PS50919"/>
    </source>
</evidence>
<dbReference type="FunFam" id="2.80.10.50:FF:000012">
    <property type="entry name" value="Protein O-mannosyl-transferase 1"/>
    <property type="match status" value="1"/>
</dbReference>
<evidence type="ECO:0000256" key="2">
    <source>
        <dbReference type="ARBA" id="ARBA00004922"/>
    </source>
</evidence>
<comment type="pathway">
    <text evidence="2">Protein modification; protein glycosylation.</text>
</comment>
<keyword evidence="7 18" id="KW-0812">Transmembrane</keyword>
<dbReference type="GO" id="GO:0005789">
    <property type="term" value="C:endoplasmic reticulum membrane"/>
    <property type="evidence" value="ECO:0007669"/>
    <property type="project" value="UniProtKB-SubCell"/>
</dbReference>
<proteinExistence type="inferred from homology"/>
<keyword evidence="6" id="KW-0808">Transferase</keyword>
<keyword evidence="11 18" id="KW-0472">Membrane</keyword>
<keyword evidence="21" id="KW-1185">Reference proteome</keyword>
<feature type="transmembrane region" description="Helical" evidence="18">
    <location>
        <begin position="47"/>
        <end position="67"/>
    </location>
</feature>
<sequence>MKNTFFFDSHPPLGKQLIAAMAYLAGYDGKFKFDKIGSPYGDGVPLLALRFVPAFFGSLIVPTVYHLMLEIGLSQWTSLLAALLFLFDNAFLTQSRFILMESMLLFFALFGAAILLKDFWKLLGSTKLSDTSLLVRFFTQFFITIGIAVAVYIGIFYVHLNLLYKAGPHDSIMTSAFQASLDGGLASITKGQPLLVAHGSQITLRHTHGRTCWLHSHNALYPIRYPDKRGSSHQQQVTCYSFKDVNNWWIVKRPDKSDLVVEQPVDAIKHGDIIQLVHGNDLLDLILNRCKGITSRALNSHDVAAPMSPQCQEVSCYIDYNISMSAHNLWKVEIINKEQNGDTWHTIQSLVRLIHVDTNTALKFTGRQLPDWGVSST</sequence>
<comment type="subunit">
    <text evidence="15">Interacts with tw/POMT2.</text>
</comment>
<comment type="caution">
    <text evidence="20">The sequence shown here is derived from an EMBL/GenBank/DDBJ whole genome shotgun (WGS) entry which is preliminary data.</text>
</comment>
<comment type="catalytic activity">
    <reaction evidence="13">
        <text>a di-trans,poly-cis-dolichyl beta-D-mannosyl phosphate + L-seryl-[protein] = 3-O-(alpha-D-mannosyl)-L-seryl-[protein] + a di-trans,poly-cis-dolichyl phosphate + H(+)</text>
        <dbReference type="Rhea" id="RHEA:17377"/>
        <dbReference type="Rhea" id="RHEA-COMP:9863"/>
        <dbReference type="Rhea" id="RHEA-COMP:13546"/>
        <dbReference type="Rhea" id="RHEA-COMP:19498"/>
        <dbReference type="Rhea" id="RHEA-COMP:19501"/>
        <dbReference type="ChEBI" id="CHEBI:15378"/>
        <dbReference type="ChEBI" id="CHEBI:29999"/>
        <dbReference type="ChEBI" id="CHEBI:57683"/>
        <dbReference type="ChEBI" id="CHEBI:58211"/>
        <dbReference type="ChEBI" id="CHEBI:137321"/>
        <dbReference type="EC" id="2.4.1.109"/>
    </reaction>
</comment>
<dbReference type="Pfam" id="PF02815">
    <property type="entry name" value="MIR"/>
    <property type="match status" value="1"/>
</dbReference>
<evidence type="ECO:0000256" key="16">
    <source>
        <dbReference type="ARBA" id="ARBA00073145"/>
    </source>
</evidence>